<feature type="region of interest" description="Disordered" evidence="1">
    <location>
        <begin position="80"/>
        <end position="102"/>
    </location>
</feature>
<reference evidence="2 3" key="1">
    <citation type="submission" date="2017-07" db="EMBL/GenBank/DDBJ databases">
        <title>Draft Genome Sequences of Select Purple Nonsulfur Bacteria.</title>
        <authorList>
            <person name="Lasarre B."/>
            <person name="Mckinlay J.B."/>
        </authorList>
    </citation>
    <scope>NUCLEOTIDE SEQUENCE [LARGE SCALE GENOMIC DNA]</scope>
    <source>
        <strain evidence="2 3">DSM 11907</strain>
    </source>
</reference>
<protein>
    <recommendedName>
        <fullName evidence="4">Helix-turn-helix domain-containing protein</fullName>
    </recommendedName>
</protein>
<organism evidence="2 3">
    <name type="scientific">Rhodoplanes elegans</name>
    <dbReference type="NCBI Taxonomy" id="29408"/>
    <lineage>
        <taxon>Bacteria</taxon>
        <taxon>Pseudomonadati</taxon>
        <taxon>Pseudomonadota</taxon>
        <taxon>Alphaproteobacteria</taxon>
        <taxon>Hyphomicrobiales</taxon>
        <taxon>Nitrobacteraceae</taxon>
        <taxon>Rhodoplanes</taxon>
    </lineage>
</organism>
<gene>
    <name evidence="2" type="ORF">CH338_13925</name>
</gene>
<evidence type="ECO:0000313" key="2">
    <source>
        <dbReference type="EMBL" id="RAI38070.1"/>
    </source>
</evidence>
<dbReference type="AlphaFoldDB" id="A0A327KHA8"/>
<evidence type="ECO:0008006" key="4">
    <source>
        <dbReference type="Google" id="ProtNLM"/>
    </source>
</evidence>
<accession>A0A327KHA8</accession>
<sequence>MADLVPARHGIDRRARDISKLSTGHPDDLITTAQLAAWLGVSIQWAEIGRSKGWGPPYIKLGRRVAYRRGSVLAWLAERERAHQKPPGTPTTKAAANSAAGA</sequence>
<dbReference type="InterPro" id="IPR009061">
    <property type="entry name" value="DNA-bd_dom_put_sf"/>
</dbReference>
<proteinExistence type="predicted"/>
<dbReference type="RefSeq" id="WP_111357770.1">
    <property type="nucleotide sequence ID" value="NZ_NHSK01000025.1"/>
</dbReference>
<evidence type="ECO:0000313" key="3">
    <source>
        <dbReference type="Proteomes" id="UP000248863"/>
    </source>
</evidence>
<name>A0A327KHA8_9BRAD</name>
<keyword evidence="3" id="KW-1185">Reference proteome</keyword>
<dbReference type="EMBL" id="NPEU01000144">
    <property type="protein sequence ID" value="RAI38070.1"/>
    <property type="molecule type" value="Genomic_DNA"/>
</dbReference>
<dbReference type="Proteomes" id="UP000248863">
    <property type="component" value="Unassembled WGS sequence"/>
</dbReference>
<evidence type="ECO:0000256" key="1">
    <source>
        <dbReference type="SAM" id="MobiDB-lite"/>
    </source>
</evidence>
<dbReference type="SUPFAM" id="SSF46955">
    <property type="entry name" value="Putative DNA-binding domain"/>
    <property type="match status" value="1"/>
</dbReference>
<comment type="caution">
    <text evidence="2">The sequence shown here is derived from an EMBL/GenBank/DDBJ whole genome shotgun (WGS) entry which is preliminary data.</text>
</comment>